<feature type="domain" description="Methyltransferase type 11" evidence="9">
    <location>
        <begin position="54"/>
        <end position="150"/>
    </location>
</feature>
<evidence type="ECO:0000256" key="2">
    <source>
        <dbReference type="ARBA" id="ARBA00004746"/>
    </source>
</evidence>
<reference evidence="10 11" key="1">
    <citation type="submission" date="2018-11" db="EMBL/GenBank/DDBJ databases">
        <title>Genomic Encyclopedia of Type Strains, Phase IV (KMG-IV): sequencing the most valuable type-strain genomes for metagenomic binning, comparative biology and taxonomic classification.</title>
        <authorList>
            <person name="Goeker M."/>
        </authorList>
    </citation>
    <scope>NUCLEOTIDE SEQUENCE [LARGE SCALE GENOMIC DNA]</scope>
    <source>
        <strain evidence="10 11">DSM 100275</strain>
    </source>
</reference>
<evidence type="ECO:0000256" key="8">
    <source>
        <dbReference type="HAMAP-Rule" id="MF_00835"/>
    </source>
</evidence>
<dbReference type="GO" id="GO:0102130">
    <property type="term" value="F:malonyl-CoA methyltransferase activity"/>
    <property type="evidence" value="ECO:0007669"/>
    <property type="project" value="UniProtKB-EC"/>
</dbReference>
<dbReference type="Proteomes" id="UP000276634">
    <property type="component" value="Unassembled WGS sequence"/>
</dbReference>
<protein>
    <recommendedName>
        <fullName evidence="3 8">Malonyl-[acyl-carrier protein] O-methyltransferase</fullName>
        <shortName evidence="8">Malonyl-ACP O-methyltransferase</shortName>
        <ecNumber evidence="3 8">2.1.1.197</ecNumber>
    </recommendedName>
    <alternativeName>
        <fullName evidence="8">Biotin synthesis protein BioC</fullName>
    </alternativeName>
</protein>
<dbReference type="HAMAP" id="MF_00835">
    <property type="entry name" value="BioC"/>
    <property type="match status" value="1"/>
</dbReference>
<dbReference type="InterPro" id="IPR011814">
    <property type="entry name" value="BioC"/>
</dbReference>
<dbReference type="OrthoDB" id="9760689at2"/>
<keyword evidence="11" id="KW-1185">Reference proteome</keyword>
<name>A0A3N1Y6V9_9GAMM</name>
<evidence type="ECO:0000256" key="4">
    <source>
        <dbReference type="ARBA" id="ARBA00022603"/>
    </source>
</evidence>
<dbReference type="InterPro" id="IPR050602">
    <property type="entry name" value="Malonyl-ACP_OMT"/>
</dbReference>
<keyword evidence="5 8" id="KW-0808">Transferase</keyword>
<dbReference type="GO" id="GO:0010340">
    <property type="term" value="F:carboxyl-O-methyltransferase activity"/>
    <property type="evidence" value="ECO:0007669"/>
    <property type="project" value="UniProtKB-UniRule"/>
</dbReference>
<evidence type="ECO:0000313" key="10">
    <source>
        <dbReference type="EMBL" id="ROR34505.1"/>
    </source>
</evidence>
<evidence type="ECO:0000256" key="7">
    <source>
        <dbReference type="ARBA" id="ARBA00022756"/>
    </source>
</evidence>
<keyword evidence="7 8" id="KW-0093">Biotin biosynthesis</keyword>
<dbReference type="PANTHER" id="PTHR13090">
    <property type="entry name" value="ARGININE-HYDROXYLASE NDUFAF5, MITOCHONDRIAL"/>
    <property type="match status" value="1"/>
</dbReference>
<comment type="function">
    <text evidence="8">Converts the free carboxyl group of a malonyl-thioester to its methyl ester by transfer of a methyl group from S-adenosyl-L-methionine (SAM). It allows to synthesize pimeloyl-ACP via the fatty acid synthetic pathway.</text>
</comment>
<organism evidence="10 11">
    <name type="scientific">Inmirania thermothiophila</name>
    <dbReference type="NCBI Taxonomy" id="1750597"/>
    <lineage>
        <taxon>Bacteria</taxon>
        <taxon>Pseudomonadati</taxon>
        <taxon>Pseudomonadota</taxon>
        <taxon>Gammaproteobacteria</taxon>
        <taxon>Chromatiales</taxon>
        <taxon>Ectothiorhodospiraceae</taxon>
        <taxon>Inmirania</taxon>
    </lineage>
</organism>
<comment type="pathway">
    <text evidence="2 8">Cofactor biosynthesis; biotin biosynthesis.</text>
</comment>
<dbReference type="GO" id="GO:0008757">
    <property type="term" value="F:S-adenosylmethionine-dependent methyltransferase activity"/>
    <property type="evidence" value="ECO:0007669"/>
    <property type="project" value="InterPro"/>
</dbReference>
<dbReference type="AlphaFoldDB" id="A0A3N1Y6V9"/>
<keyword evidence="4 8" id="KW-0489">Methyltransferase</keyword>
<dbReference type="InterPro" id="IPR013216">
    <property type="entry name" value="Methyltransf_11"/>
</dbReference>
<dbReference type="EMBL" id="RJVI01000001">
    <property type="protein sequence ID" value="ROR34505.1"/>
    <property type="molecule type" value="Genomic_DNA"/>
</dbReference>
<evidence type="ECO:0000259" key="9">
    <source>
        <dbReference type="Pfam" id="PF08241"/>
    </source>
</evidence>
<dbReference type="PANTHER" id="PTHR13090:SF1">
    <property type="entry name" value="ARGININE-HYDROXYLASE NDUFAF5, MITOCHONDRIAL"/>
    <property type="match status" value="1"/>
</dbReference>
<dbReference type="Gene3D" id="3.40.50.150">
    <property type="entry name" value="Vaccinia Virus protein VP39"/>
    <property type="match status" value="1"/>
</dbReference>
<evidence type="ECO:0000256" key="3">
    <source>
        <dbReference type="ARBA" id="ARBA00012327"/>
    </source>
</evidence>
<accession>A0A3N1Y6V9</accession>
<dbReference type="GO" id="GO:0032259">
    <property type="term" value="P:methylation"/>
    <property type="evidence" value="ECO:0007669"/>
    <property type="project" value="UniProtKB-KW"/>
</dbReference>
<evidence type="ECO:0000256" key="6">
    <source>
        <dbReference type="ARBA" id="ARBA00022691"/>
    </source>
</evidence>
<comment type="catalytic activity">
    <reaction evidence="1 8">
        <text>malonyl-[ACP] + S-adenosyl-L-methionine = malonyl-[ACP] methyl ester + S-adenosyl-L-homocysteine</text>
        <dbReference type="Rhea" id="RHEA:17105"/>
        <dbReference type="Rhea" id="RHEA-COMP:9623"/>
        <dbReference type="Rhea" id="RHEA-COMP:9954"/>
        <dbReference type="ChEBI" id="CHEBI:57856"/>
        <dbReference type="ChEBI" id="CHEBI:59789"/>
        <dbReference type="ChEBI" id="CHEBI:78449"/>
        <dbReference type="ChEBI" id="CHEBI:78845"/>
        <dbReference type="EC" id="2.1.1.197"/>
    </reaction>
</comment>
<evidence type="ECO:0000256" key="1">
    <source>
        <dbReference type="ARBA" id="ARBA00000852"/>
    </source>
</evidence>
<dbReference type="RefSeq" id="WP_123399739.1">
    <property type="nucleotide sequence ID" value="NZ_RJVI01000001.1"/>
</dbReference>
<proteinExistence type="inferred from homology"/>
<dbReference type="Pfam" id="PF08241">
    <property type="entry name" value="Methyltransf_11"/>
    <property type="match status" value="1"/>
</dbReference>
<dbReference type="NCBIfam" id="TIGR02072">
    <property type="entry name" value="BioC"/>
    <property type="match status" value="1"/>
</dbReference>
<evidence type="ECO:0000256" key="5">
    <source>
        <dbReference type="ARBA" id="ARBA00022679"/>
    </source>
</evidence>
<dbReference type="CDD" id="cd02440">
    <property type="entry name" value="AdoMet_MTases"/>
    <property type="match status" value="1"/>
</dbReference>
<dbReference type="InterPro" id="IPR029063">
    <property type="entry name" value="SAM-dependent_MTases_sf"/>
</dbReference>
<dbReference type="EC" id="2.1.1.197" evidence="3 8"/>
<sequence>MPRPEGRPEKGRVRANFARAAARYDGFALLQAEVRRRLLGRLDWLRRFEPRTVLDLGCGTGAALPELARRYPRARLLAVDLAHPMAAAARRRGRPWRRPWAVCGDAEALPLAGASVDLVFSNLTLQWCPRLEGALAEIARVLRPGGLVLFTTFGPDTLRELREAWAEADGGAHTHVNAFHDLHDVGDALVAAGLADAVADVERITMTYPDAYTLMGDLKGLGAANATAGRPRGLTTRRRLERVAAAYERFRRAEDGRLPATWEVVFGHAWGRAPLEVGVAGP</sequence>
<keyword evidence="6 8" id="KW-0949">S-adenosyl-L-methionine</keyword>
<comment type="similarity">
    <text evidence="8">Belongs to the methyltransferase superfamily.</text>
</comment>
<dbReference type="UniPathway" id="UPA00078"/>
<comment type="caution">
    <text evidence="10">The sequence shown here is derived from an EMBL/GenBank/DDBJ whole genome shotgun (WGS) entry which is preliminary data.</text>
</comment>
<gene>
    <name evidence="8" type="primary">bioC</name>
    <name evidence="10" type="ORF">EDC57_0403</name>
</gene>
<dbReference type="GO" id="GO:0009102">
    <property type="term" value="P:biotin biosynthetic process"/>
    <property type="evidence" value="ECO:0007669"/>
    <property type="project" value="UniProtKB-UniRule"/>
</dbReference>
<dbReference type="SUPFAM" id="SSF53335">
    <property type="entry name" value="S-adenosyl-L-methionine-dependent methyltransferases"/>
    <property type="match status" value="1"/>
</dbReference>
<evidence type="ECO:0000313" key="11">
    <source>
        <dbReference type="Proteomes" id="UP000276634"/>
    </source>
</evidence>